<keyword evidence="2" id="KW-0732">Signal</keyword>
<dbReference type="AlphaFoldDB" id="A0A6A5WJ06"/>
<dbReference type="Proteomes" id="UP000799779">
    <property type="component" value="Unassembled WGS sequence"/>
</dbReference>
<evidence type="ECO:0000256" key="2">
    <source>
        <dbReference type="SAM" id="SignalP"/>
    </source>
</evidence>
<keyword evidence="1" id="KW-1133">Transmembrane helix</keyword>
<organism evidence="3 4">
    <name type="scientific">Amniculicola lignicola CBS 123094</name>
    <dbReference type="NCBI Taxonomy" id="1392246"/>
    <lineage>
        <taxon>Eukaryota</taxon>
        <taxon>Fungi</taxon>
        <taxon>Dikarya</taxon>
        <taxon>Ascomycota</taxon>
        <taxon>Pezizomycotina</taxon>
        <taxon>Dothideomycetes</taxon>
        <taxon>Pleosporomycetidae</taxon>
        <taxon>Pleosporales</taxon>
        <taxon>Amniculicolaceae</taxon>
        <taxon>Amniculicola</taxon>
    </lineage>
</organism>
<evidence type="ECO:0000256" key="1">
    <source>
        <dbReference type="SAM" id="Phobius"/>
    </source>
</evidence>
<feature type="chain" id="PRO_5025446182" evidence="2">
    <location>
        <begin position="17"/>
        <end position="602"/>
    </location>
</feature>
<sequence length="602" mass="67254">MATAVFILQATSTFLASDLGLVEIDGDPISRSVSFGFRLEENIDRPLGLPRGDILDPWTSRSSYYPAFAEYQEPSVAGDNFVDTVLAMRAMLPFLGKQERADLRSFTGPARVLEAQVVCVQPAAQMNTSLQYALDRFEIAVSPKKPFSAQYIDRLSGGHLAISGEYEWKDRLPMLDLPEIPYRGEVGSACVIPTPEGLKPDATSEEIGAFVVLCPVVPLAEGSSYWPLGMRSTIINPAEKNSTSNRANCEAITDSPTLGGGMCRLQPIAFAAFRADSMPDLWKNAFSLRKSKARLNKDITAAYYPKREWSWNGSSSSAWSTLEANELSPKISKNLCFTSNMMRSRHVHFKARQEPSKDSTLQWDASKQAWNTRALISFLTRQLIPDSSMVPFKLNSMDDWFHSLSLGELGEDTVSMGAIVFKNRTGSRWDDGGYESNLVFKWTSIVRGQLTICVRCKAGAVNIHSSHFALFRDVLGQTSNLALAIQTLFTTTLQATYYEYLPHMIMEGQAQFVMSNSRTVPARFSALYIVLILSFIQLTGLSIILWRFYAAEDDGLKFCVGKTWQAAMHTHCKEIEWLLEDLGNRWMKTLKKCSKKKVIISM</sequence>
<dbReference type="OrthoDB" id="5428040at2759"/>
<name>A0A6A5WJ06_9PLEO</name>
<dbReference type="EMBL" id="ML977611">
    <property type="protein sequence ID" value="KAF1997656.1"/>
    <property type="molecule type" value="Genomic_DNA"/>
</dbReference>
<proteinExistence type="predicted"/>
<feature type="transmembrane region" description="Helical" evidence="1">
    <location>
        <begin position="526"/>
        <end position="548"/>
    </location>
</feature>
<evidence type="ECO:0000313" key="3">
    <source>
        <dbReference type="EMBL" id="KAF1997656.1"/>
    </source>
</evidence>
<keyword evidence="1" id="KW-0472">Membrane</keyword>
<reference evidence="3" key="1">
    <citation type="journal article" date="2020" name="Stud. Mycol.">
        <title>101 Dothideomycetes genomes: a test case for predicting lifestyles and emergence of pathogens.</title>
        <authorList>
            <person name="Haridas S."/>
            <person name="Albert R."/>
            <person name="Binder M."/>
            <person name="Bloem J."/>
            <person name="Labutti K."/>
            <person name="Salamov A."/>
            <person name="Andreopoulos B."/>
            <person name="Baker S."/>
            <person name="Barry K."/>
            <person name="Bills G."/>
            <person name="Bluhm B."/>
            <person name="Cannon C."/>
            <person name="Castanera R."/>
            <person name="Culley D."/>
            <person name="Daum C."/>
            <person name="Ezra D."/>
            <person name="Gonzalez J."/>
            <person name="Henrissat B."/>
            <person name="Kuo A."/>
            <person name="Liang C."/>
            <person name="Lipzen A."/>
            <person name="Lutzoni F."/>
            <person name="Magnuson J."/>
            <person name="Mondo S."/>
            <person name="Nolan M."/>
            <person name="Ohm R."/>
            <person name="Pangilinan J."/>
            <person name="Park H.-J."/>
            <person name="Ramirez L."/>
            <person name="Alfaro M."/>
            <person name="Sun H."/>
            <person name="Tritt A."/>
            <person name="Yoshinaga Y."/>
            <person name="Zwiers L.-H."/>
            <person name="Turgeon B."/>
            <person name="Goodwin S."/>
            <person name="Spatafora J."/>
            <person name="Crous P."/>
            <person name="Grigoriev I."/>
        </authorList>
    </citation>
    <scope>NUCLEOTIDE SEQUENCE</scope>
    <source>
        <strain evidence="3">CBS 123094</strain>
    </source>
</reference>
<feature type="signal peptide" evidence="2">
    <location>
        <begin position="1"/>
        <end position="16"/>
    </location>
</feature>
<protein>
    <submittedName>
        <fullName evidence="3">Uncharacterized protein</fullName>
    </submittedName>
</protein>
<gene>
    <name evidence="3" type="ORF">P154DRAFT_578762</name>
</gene>
<accession>A0A6A5WJ06</accession>
<keyword evidence="4" id="KW-1185">Reference proteome</keyword>
<keyword evidence="1" id="KW-0812">Transmembrane</keyword>
<evidence type="ECO:0000313" key="4">
    <source>
        <dbReference type="Proteomes" id="UP000799779"/>
    </source>
</evidence>